<evidence type="ECO:0000256" key="14">
    <source>
        <dbReference type="RuleBase" id="RU003914"/>
    </source>
</evidence>
<protein>
    <recommendedName>
        <fullName evidence="4 12">Trigger factor</fullName>
        <shortName evidence="12">TF</shortName>
        <ecNumber evidence="3 12">5.2.1.8</ecNumber>
    </recommendedName>
    <alternativeName>
        <fullName evidence="11 12">PPIase</fullName>
    </alternativeName>
</protein>
<evidence type="ECO:0000256" key="11">
    <source>
        <dbReference type="ARBA" id="ARBA00029986"/>
    </source>
</evidence>
<dbReference type="InterPro" id="IPR027304">
    <property type="entry name" value="Trigger_fact/SurA_dom_sf"/>
</dbReference>
<evidence type="ECO:0000256" key="5">
    <source>
        <dbReference type="ARBA" id="ARBA00022618"/>
    </source>
</evidence>
<dbReference type="NCBIfam" id="TIGR00115">
    <property type="entry name" value="tig"/>
    <property type="match status" value="1"/>
</dbReference>
<evidence type="ECO:0000256" key="3">
    <source>
        <dbReference type="ARBA" id="ARBA00013194"/>
    </source>
</evidence>
<comment type="caution">
    <text evidence="16">The sequence shown here is derived from an EMBL/GenBank/DDBJ whole genome shotgun (WGS) entry which is preliminary data.</text>
</comment>
<dbReference type="HAMAP" id="MF_00303">
    <property type="entry name" value="Trigger_factor_Tig"/>
    <property type="match status" value="1"/>
</dbReference>
<evidence type="ECO:0000256" key="12">
    <source>
        <dbReference type="HAMAP-Rule" id="MF_00303"/>
    </source>
</evidence>
<keyword evidence="9 12" id="KW-0131">Cell cycle</keyword>
<evidence type="ECO:0000256" key="4">
    <source>
        <dbReference type="ARBA" id="ARBA00016902"/>
    </source>
</evidence>
<evidence type="ECO:0000256" key="8">
    <source>
        <dbReference type="ARBA" id="ARBA00023235"/>
    </source>
</evidence>
<dbReference type="STRING" id="1399797.GCA_000518285_00479"/>
<dbReference type="Pfam" id="PF00254">
    <property type="entry name" value="FKBP_C"/>
    <property type="match status" value="1"/>
</dbReference>
<evidence type="ECO:0000256" key="13">
    <source>
        <dbReference type="PROSITE-ProRule" id="PRU00277"/>
    </source>
</evidence>
<dbReference type="InterPro" id="IPR005215">
    <property type="entry name" value="Trig_fac"/>
</dbReference>
<evidence type="ECO:0000256" key="2">
    <source>
        <dbReference type="ARBA" id="ARBA00005464"/>
    </source>
</evidence>
<dbReference type="GO" id="GO:0003755">
    <property type="term" value="F:peptidyl-prolyl cis-trans isomerase activity"/>
    <property type="evidence" value="ECO:0007669"/>
    <property type="project" value="UniProtKB-UniRule"/>
</dbReference>
<dbReference type="Pfam" id="PF05698">
    <property type="entry name" value="Trigger_C"/>
    <property type="match status" value="1"/>
</dbReference>
<dbReference type="InterPro" id="IPR046357">
    <property type="entry name" value="PPIase_dom_sf"/>
</dbReference>
<evidence type="ECO:0000256" key="1">
    <source>
        <dbReference type="ARBA" id="ARBA00000971"/>
    </source>
</evidence>
<keyword evidence="8 12" id="KW-0413">Isomerase</keyword>
<dbReference type="SUPFAM" id="SSF102735">
    <property type="entry name" value="Trigger factor ribosome-binding domain"/>
    <property type="match status" value="1"/>
</dbReference>
<reference evidence="16 17" key="1">
    <citation type="submission" date="2017-11" db="EMBL/GenBank/DDBJ databases">
        <title>Genome sequence of Entomoplasma lucivorax PIPN-2 (ATCC 49196).</title>
        <authorList>
            <person name="Lo W.-S."/>
            <person name="Gasparich G.E."/>
            <person name="Kuo C.-H."/>
        </authorList>
    </citation>
    <scope>NUCLEOTIDE SEQUENCE [LARGE SCALE GENOMIC DNA]</scope>
    <source>
        <strain evidence="16 17">PIPN-2</strain>
    </source>
</reference>
<dbReference type="PIRSF" id="PIRSF003095">
    <property type="entry name" value="Trigger_factor"/>
    <property type="match status" value="1"/>
</dbReference>
<organism evidence="16 17">
    <name type="scientific">Williamsoniiplasma lucivorax</name>
    <dbReference type="NCBI Taxonomy" id="209274"/>
    <lineage>
        <taxon>Bacteria</taxon>
        <taxon>Bacillati</taxon>
        <taxon>Mycoplasmatota</taxon>
        <taxon>Mollicutes</taxon>
        <taxon>Entomoplasmatales</taxon>
        <taxon>Williamsoniiplasma</taxon>
    </lineage>
</organism>
<keyword evidence="5 12" id="KW-0132">Cell division</keyword>
<dbReference type="EMBL" id="PHNE01000004">
    <property type="protein sequence ID" value="PPE05208.1"/>
    <property type="molecule type" value="Genomic_DNA"/>
</dbReference>
<dbReference type="AlphaFoldDB" id="A0A2S5RD34"/>
<name>A0A2S5RD34_9MOLU</name>
<sequence>MKFKEEKIIAQGQGKWTVTIDGQEWTDILKKAENRAKSELEIPGFRKGKAPASEVKKHLTQAKIFNQAYRLAIKPAFDFAWDQKPTIEPMTSPAPNPVKVDATTLVVDFTFDLKPEIKIGKYTKITTVAKPKISVTDDEVKEVIEKYQERFVMEKARDAKEKIKKGDAVTFDFKGTIDGVAFKGGELKGHKMVIGSNDFIPGFEDAMIGLGLGEAAIKVTFPEGYTAELAGKEATFELNVHEINQRIFPTPDDELAKDLNLPNINTIAELRTRIKEDILAQKENQAKQEFINQVMDEIIKDSVIELPKSAIAHQIKELKKEFEEQVVRKGLTLKEYKKATGLTDEMIEAEISEDAKLNLETYLVRSEIKAKENIAPTPEQIEAKYGELAKTFGVEADYVKQILPSDQIARELEAELLTNFIYDNNGKA</sequence>
<keyword evidence="7 12" id="KW-0143">Chaperone</keyword>
<dbReference type="InterPro" id="IPR037041">
    <property type="entry name" value="Trigger_fac_C_sf"/>
</dbReference>
<dbReference type="Gene3D" id="1.10.3120.10">
    <property type="entry name" value="Trigger factor, C-terminal domain"/>
    <property type="match status" value="1"/>
</dbReference>
<evidence type="ECO:0000256" key="7">
    <source>
        <dbReference type="ARBA" id="ARBA00023186"/>
    </source>
</evidence>
<evidence type="ECO:0000256" key="9">
    <source>
        <dbReference type="ARBA" id="ARBA00023306"/>
    </source>
</evidence>
<dbReference type="EC" id="5.2.1.8" evidence="3 12"/>
<dbReference type="SUPFAM" id="SSF109998">
    <property type="entry name" value="Triger factor/SurA peptide-binding domain-like"/>
    <property type="match status" value="1"/>
</dbReference>
<evidence type="ECO:0000256" key="6">
    <source>
        <dbReference type="ARBA" id="ARBA00023110"/>
    </source>
</evidence>
<dbReference type="FunFam" id="3.10.50.40:FF:000001">
    <property type="entry name" value="Trigger factor"/>
    <property type="match status" value="1"/>
</dbReference>
<evidence type="ECO:0000313" key="17">
    <source>
        <dbReference type="Proteomes" id="UP000237865"/>
    </source>
</evidence>
<dbReference type="Gene3D" id="3.30.70.1050">
    <property type="entry name" value="Trigger factor ribosome-binding domain"/>
    <property type="match status" value="1"/>
</dbReference>
<dbReference type="Gene3D" id="3.10.50.40">
    <property type="match status" value="1"/>
</dbReference>
<comment type="catalytic activity">
    <reaction evidence="1 12 13">
        <text>[protein]-peptidylproline (omega=180) = [protein]-peptidylproline (omega=0)</text>
        <dbReference type="Rhea" id="RHEA:16237"/>
        <dbReference type="Rhea" id="RHEA-COMP:10747"/>
        <dbReference type="Rhea" id="RHEA-COMP:10748"/>
        <dbReference type="ChEBI" id="CHEBI:83833"/>
        <dbReference type="ChEBI" id="CHEBI:83834"/>
        <dbReference type="EC" id="5.2.1.8"/>
    </reaction>
</comment>
<dbReference type="InterPro" id="IPR036611">
    <property type="entry name" value="Trigger_fac_ribosome-bd_sf"/>
</dbReference>
<gene>
    <name evidence="12 16" type="primary">tig</name>
    <name evidence="16" type="ORF">ELUCI_v1c07440</name>
</gene>
<dbReference type="Proteomes" id="UP000237865">
    <property type="component" value="Unassembled WGS sequence"/>
</dbReference>
<comment type="function">
    <text evidence="10 12">Involved in protein export. Acts as a chaperone by maintaining the newly synthesized protein in an open conformation. Functions as a peptidyl-prolyl cis-trans isomerase.</text>
</comment>
<dbReference type="GO" id="GO:0015031">
    <property type="term" value="P:protein transport"/>
    <property type="evidence" value="ECO:0007669"/>
    <property type="project" value="UniProtKB-UniRule"/>
</dbReference>
<dbReference type="SUPFAM" id="SSF54534">
    <property type="entry name" value="FKBP-like"/>
    <property type="match status" value="1"/>
</dbReference>
<dbReference type="InterPro" id="IPR001179">
    <property type="entry name" value="PPIase_FKBP_dom"/>
</dbReference>
<evidence type="ECO:0000256" key="10">
    <source>
        <dbReference type="ARBA" id="ARBA00024849"/>
    </source>
</evidence>
<proteinExistence type="inferred from homology"/>
<dbReference type="Pfam" id="PF05697">
    <property type="entry name" value="Trigger_N"/>
    <property type="match status" value="1"/>
</dbReference>
<dbReference type="InterPro" id="IPR008880">
    <property type="entry name" value="Trigger_fac_C"/>
</dbReference>
<dbReference type="PROSITE" id="PS50059">
    <property type="entry name" value="FKBP_PPIASE"/>
    <property type="match status" value="1"/>
</dbReference>
<keyword evidence="17" id="KW-1185">Reference proteome</keyword>
<evidence type="ECO:0000259" key="15">
    <source>
        <dbReference type="PROSITE" id="PS50059"/>
    </source>
</evidence>
<comment type="domain">
    <text evidence="12">Consists of 3 domains; the N-terminus binds the ribosome, the middle domain has PPIase activity, while the C-terminus has intrinsic chaperone activity on its own.</text>
</comment>
<feature type="domain" description="PPIase FKBP-type" evidence="15">
    <location>
        <begin position="166"/>
        <end position="214"/>
    </location>
</feature>
<dbReference type="RefSeq" id="WP_028126489.1">
    <property type="nucleotide sequence ID" value="NZ_PHNE01000004.1"/>
</dbReference>
<evidence type="ECO:0000313" key="16">
    <source>
        <dbReference type="EMBL" id="PPE05208.1"/>
    </source>
</evidence>
<keyword evidence="6 12" id="KW-0697">Rotamase</keyword>
<dbReference type="GO" id="GO:0051301">
    <property type="term" value="P:cell division"/>
    <property type="evidence" value="ECO:0007669"/>
    <property type="project" value="UniProtKB-KW"/>
</dbReference>
<accession>A0A2S5RD34</accession>
<dbReference type="GO" id="GO:0006457">
    <property type="term" value="P:protein folding"/>
    <property type="evidence" value="ECO:0007669"/>
    <property type="project" value="UniProtKB-UniRule"/>
</dbReference>
<keyword evidence="12" id="KW-0963">Cytoplasm</keyword>
<dbReference type="InterPro" id="IPR008881">
    <property type="entry name" value="Trigger_fac_ribosome-bd_bac"/>
</dbReference>
<comment type="subcellular location">
    <subcellularLocation>
        <location evidence="12">Cytoplasm</location>
    </subcellularLocation>
    <text evidence="12">About half TF is bound to the ribosome near the polypeptide exit tunnel while the other half is free in the cytoplasm.</text>
</comment>
<dbReference type="GO" id="GO:0005737">
    <property type="term" value="C:cytoplasm"/>
    <property type="evidence" value="ECO:0007669"/>
    <property type="project" value="UniProtKB-SubCell"/>
</dbReference>
<comment type="similarity">
    <text evidence="2 12 14">Belongs to the FKBP-type PPIase family. Tig subfamily.</text>
</comment>